<accession>A0A8J2NQG3</accession>
<reference evidence="1" key="1">
    <citation type="submission" date="2021-06" db="EMBL/GenBank/DDBJ databases">
        <authorList>
            <person name="Hodson N. C."/>
            <person name="Mongue J. A."/>
            <person name="Jaron S. K."/>
        </authorList>
    </citation>
    <scope>NUCLEOTIDE SEQUENCE</scope>
</reference>
<keyword evidence="2" id="KW-1185">Reference proteome</keyword>
<gene>
    <name evidence="1" type="ORF">AFUS01_LOCUS550</name>
</gene>
<name>A0A8J2NQG3_9HEXA</name>
<dbReference type="EMBL" id="CAJVCH010002728">
    <property type="protein sequence ID" value="CAG7645664.1"/>
    <property type="molecule type" value="Genomic_DNA"/>
</dbReference>
<evidence type="ECO:0000313" key="1">
    <source>
        <dbReference type="EMBL" id="CAG7645664.1"/>
    </source>
</evidence>
<dbReference type="AlphaFoldDB" id="A0A8J2NQG3"/>
<organism evidence="1 2">
    <name type="scientific">Allacma fusca</name>
    <dbReference type="NCBI Taxonomy" id="39272"/>
    <lineage>
        <taxon>Eukaryota</taxon>
        <taxon>Metazoa</taxon>
        <taxon>Ecdysozoa</taxon>
        <taxon>Arthropoda</taxon>
        <taxon>Hexapoda</taxon>
        <taxon>Collembola</taxon>
        <taxon>Symphypleona</taxon>
        <taxon>Sminthuridae</taxon>
        <taxon>Allacma</taxon>
    </lineage>
</organism>
<comment type="caution">
    <text evidence="1">The sequence shown here is derived from an EMBL/GenBank/DDBJ whole genome shotgun (WGS) entry which is preliminary data.</text>
</comment>
<protein>
    <submittedName>
        <fullName evidence="1">Uncharacterized protein</fullName>
    </submittedName>
</protein>
<proteinExistence type="predicted"/>
<sequence>MNYWNRFYVRSEAEIIYIIIQIVCRSRSGKKLYTLQAAEKRLQYQEQDSSQALAPEVTALLIQRNVVSQDPSQVLEFEVTGQLITGTSEDIKQYWNFPILSCLFVKSLNF</sequence>
<dbReference type="Proteomes" id="UP000708208">
    <property type="component" value="Unassembled WGS sequence"/>
</dbReference>
<evidence type="ECO:0000313" key="2">
    <source>
        <dbReference type="Proteomes" id="UP000708208"/>
    </source>
</evidence>